<evidence type="ECO:0000313" key="2">
    <source>
        <dbReference type="Proteomes" id="UP000637980"/>
    </source>
</evidence>
<dbReference type="PANTHER" id="PTHR43861">
    <property type="entry name" value="TRANS-ACONITATE 2-METHYLTRANSFERASE-RELATED"/>
    <property type="match status" value="1"/>
</dbReference>
<organism evidence="1 2">
    <name type="scientific">Pseudovibrio japonicus</name>
    <dbReference type="NCBI Taxonomy" id="366534"/>
    <lineage>
        <taxon>Bacteria</taxon>
        <taxon>Pseudomonadati</taxon>
        <taxon>Pseudomonadota</taxon>
        <taxon>Alphaproteobacteria</taxon>
        <taxon>Hyphomicrobiales</taxon>
        <taxon>Stappiaceae</taxon>
        <taxon>Pseudovibrio</taxon>
    </lineage>
</organism>
<dbReference type="Proteomes" id="UP000637980">
    <property type="component" value="Unassembled WGS sequence"/>
</dbReference>
<name>A0ABQ3E8A1_9HYPH</name>
<dbReference type="PANTHER" id="PTHR43861:SF6">
    <property type="entry name" value="METHYLTRANSFERASE TYPE 11"/>
    <property type="match status" value="1"/>
</dbReference>
<proteinExistence type="predicted"/>
<dbReference type="InterPro" id="IPR029063">
    <property type="entry name" value="SAM-dependent_MTases_sf"/>
</dbReference>
<dbReference type="Gene3D" id="3.40.50.150">
    <property type="entry name" value="Vaccinia Virus protein VP39"/>
    <property type="match status" value="1"/>
</dbReference>
<dbReference type="CDD" id="cd02440">
    <property type="entry name" value="AdoMet_MTases"/>
    <property type="match status" value="1"/>
</dbReference>
<protein>
    <recommendedName>
        <fullName evidence="3">Methyltransferase type 11 domain-containing protein</fullName>
    </recommendedName>
</protein>
<reference evidence="2" key="1">
    <citation type="journal article" date="2019" name="Int. J. Syst. Evol. Microbiol.">
        <title>The Global Catalogue of Microorganisms (GCM) 10K type strain sequencing project: providing services to taxonomists for standard genome sequencing and annotation.</title>
        <authorList>
            <consortium name="The Broad Institute Genomics Platform"/>
            <consortium name="The Broad Institute Genome Sequencing Center for Infectious Disease"/>
            <person name="Wu L."/>
            <person name="Ma J."/>
        </authorList>
    </citation>
    <scope>NUCLEOTIDE SEQUENCE [LARGE SCALE GENOMIC DNA]</scope>
    <source>
        <strain evidence="2">KCTC 12861</strain>
    </source>
</reference>
<accession>A0ABQ3E8A1</accession>
<keyword evidence="2" id="KW-1185">Reference proteome</keyword>
<sequence>MVYLDEAPVYEELSVNLGWTKQVVKEKKRREKKMPMLLWLDKKTRWRLHIAIDDSWDYIGERVRSGRVLDVGCGHGRLGPEQFTPYGIEIEKHAAAIAHEAMAKRGGRVVHAPALEGLKEFSDEYFDGIIMRSFLEHEAKPREVLEQCYKKLKKGGVVYVKVPNFGTFNRLVMGVNWCGFRFPDHLNYFDVGRMRKLAEACNYKFQLKNIYSRMINDNMHCFLTRS</sequence>
<dbReference type="Pfam" id="PF13489">
    <property type="entry name" value="Methyltransf_23"/>
    <property type="match status" value="1"/>
</dbReference>
<dbReference type="SUPFAM" id="SSF53335">
    <property type="entry name" value="S-adenosyl-L-methionine-dependent methyltransferases"/>
    <property type="match status" value="1"/>
</dbReference>
<evidence type="ECO:0000313" key="1">
    <source>
        <dbReference type="EMBL" id="GHB29492.1"/>
    </source>
</evidence>
<dbReference type="EMBL" id="BMXE01000003">
    <property type="protein sequence ID" value="GHB29492.1"/>
    <property type="molecule type" value="Genomic_DNA"/>
</dbReference>
<evidence type="ECO:0008006" key="3">
    <source>
        <dbReference type="Google" id="ProtNLM"/>
    </source>
</evidence>
<comment type="caution">
    <text evidence="1">The sequence shown here is derived from an EMBL/GenBank/DDBJ whole genome shotgun (WGS) entry which is preliminary data.</text>
</comment>
<gene>
    <name evidence="1" type="ORF">GCM10007094_17190</name>
</gene>